<name>A0AAD8SY34_LOLMU</name>
<feature type="coiled-coil region" evidence="1">
    <location>
        <begin position="30"/>
        <end position="106"/>
    </location>
</feature>
<reference evidence="2" key="1">
    <citation type="submission" date="2023-07" db="EMBL/GenBank/DDBJ databases">
        <title>A chromosome-level genome assembly of Lolium multiflorum.</title>
        <authorList>
            <person name="Chen Y."/>
            <person name="Copetti D."/>
            <person name="Kolliker R."/>
            <person name="Studer B."/>
        </authorList>
    </citation>
    <scope>NUCLEOTIDE SEQUENCE</scope>
    <source>
        <strain evidence="2">02402/16</strain>
        <tissue evidence="2">Leaf</tissue>
    </source>
</reference>
<evidence type="ECO:0000313" key="2">
    <source>
        <dbReference type="EMBL" id="KAK1665691.1"/>
    </source>
</evidence>
<keyword evidence="3" id="KW-1185">Reference proteome</keyword>
<dbReference type="SUPFAM" id="SSF90257">
    <property type="entry name" value="Myosin rod fragments"/>
    <property type="match status" value="1"/>
</dbReference>
<protein>
    <submittedName>
        <fullName evidence="2">Uncharacterized protein</fullName>
    </submittedName>
</protein>
<accession>A0AAD8SY34</accession>
<evidence type="ECO:0000256" key="1">
    <source>
        <dbReference type="SAM" id="Coils"/>
    </source>
</evidence>
<keyword evidence="1" id="KW-0175">Coiled coil</keyword>
<gene>
    <name evidence="2" type="ORF">QYE76_053850</name>
</gene>
<sequence length="206" mass="22667">MENYSLLMGAAVMKMAVEMAAGIQTAITILKGFASQFSSLQADKARLQEEVQSTSSKLDQAVTMAATARHNADSLKKELDQLKKKLKEREKEKAEAQSRRKEREDLLHNSTLALLEVDNIPASSVGKLPDGSSADAISLAIESTDLIRAFLQKNKAVMSRLHAMILQKEDQEKTLGQLTGTFFVNTKGTIEVFKRTSSTYDALLAF</sequence>
<dbReference type="EMBL" id="JAUUTY010000003">
    <property type="protein sequence ID" value="KAK1665691.1"/>
    <property type="molecule type" value="Genomic_DNA"/>
</dbReference>
<organism evidence="2 3">
    <name type="scientific">Lolium multiflorum</name>
    <name type="common">Italian ryegrass</name>
    <name type="synonym">Lolium perenne subsp. multiflorum</name>
    <dbReference type="NCBI Taxonomy" id="4521"/>
    <lineage>
        <taxon>Eukaryota</taxon>
        <taxon>Viridiplantae</taxon>
        <taxon>Streptophyta</taxon>
        <taxon>Embryophyta</taxon>
        <taxon>Tracheophyta</taxon>
        <taxon>Spermatophyta</taxon>
        <taxon>Magnoliopsida</taxon>
        <taxon>Liliopsida</taxon>
        <taxon>Poales</taxon>
        <taxon>Poaceae</taxon>
        <taxon>BOP clade</taxon>
        <taxon>Pooideae</taxon>
        <taxon>Poodae</taxon>
        <taxon>Poeae</taxon>
        <taxon>Poeae Chloroplast Group 2 (Poeae type)</taxon>
        <taxon>Loliodinae</taxon>
        <taxon>Loliinae</taxon>
        <taxon>Lolium</taxon>
    </lineage>
</organism>
<evidence type="ECO:0000313" key="3">
    <source>
        <dbReference type="Proteomes" id="UP001231189"/>
    </source>
</evidence>
<comment type="caution">
    <text evidence="2">The sequence shown here is derived from an EMBL/GenBank/DDBJ whole genome shotgun (WGS) entry which is preliminary data.</text>
</comment>
<dbReference type="AlphaFoldDB" id="A0AAD8SY34"/>
<proteinExistence type="predicted"/>
<dbReference type="Gene3D" id="1.20.5.340">
    <property type="match status" value="1"/>
</dbReference>
<dbReference type="Proteomes" id="UP001231189">
    <property type="component" value="Unassembled WGS sequence"/>
</dbReference>